<sequence>MRIDMHFHSKFSDGRLTAVEIIELAKQKWAGFIACTEHDVINTEFPKLAREAGFKSVEAVEISWKDRKYDKHLHFTCYAQKFSQEVHEVLDSSRAWRQDKMRAQISLLQWHWFIIDWKNFLEFYRERWVNVDNFNSSHLSSYVYMQDTNIALVEKLTGEKLDRDWFVKNCLKDEWRYPWIWAVLMPEYEPSIEKCSEMARDNNAILSLAHPNFKLTQNQFRERIAYYLELGINAVEINAKANKSWVDLILEYREKLGYILTFWSDCHFKENDDNEHWEFLAINPFISEQMISLNNYYIQKKLWILPTLNIPESFRDDLWADILEYAKTLKEYSRTPVFES</sequence>
<accession>K2GHF6</accession>
<organism evidence="2">
    <name type="scientific">uncultured bacterium</name>
    <name type="common">gcode 4</name>
    <dbReference type="NCBI Taxonomy" id="1234023"/>
    <lineage>
        <taxon>Bacteria</taxon>
        <taxon>environmental samples</taxon>
    </lineage>
</organism>
<proteinExistence type="predicted"/>
<dbReference type="AlphaFoldDB" id="K2GHF6"/>
<protein>
    <submittedName>
        <fullName evidence="2">Metal-dependent phosphoesterase</fullName>
    </submittedName>
</protein>
<name>K2GHF6_9BACT</name>
<dbReference type="Gene3D" id="3.20.20.140">
    <property type="entry name" value="Metal-dependent hydrolases"/>
    <property type="match status" value="1"/>
</dbReference>
<dbReference type="InterPro" id="IPR052018">
    <property type="entry name" value="PHP_domain"/>
</dbReference>
<dbReference type="InterPro" id="IPR016195">
    <property type="entry name" value="Pol/histidinol_Pase-like"/>
</dbReference>
<evidence type="ECO:0000313" key="2">
    <source>
        <dbReference type="EMBL" id="EKE29884.1"/>
    </source>
</evidence>
<dbReference type="PANTHER" id="PTHR42924">
    <property type="entry name" value="EXONUCLEASE"/>
    <property type="match status" value="1"/>
</dbReference>
<dbReference type="GO" id="GO:0004534">
    <property type="term" value="F:5'-3' RNA exonuclease activity"/>
    <property type="evidence" value="ECO:0007669"/>
    <property type="project" value="TreeGrafter"/>
</dbReference>
<dbReference type="SMART" id="SM00481">
    <property type="entry name" value="POLIIIAc"/>
    <property type="match status" value="1"/>
</dbReference>
<dbReference type="SUPFAM" id="SSF89550">
    <property type="entry name" value="PHP domain-like"/>
    <property type="match status" value="1"/>
</dbReference>
<evidence type="ECO:0000259" key="1">
    <source>
        <dbReference type="SMART" id="SM00481"/>
    </source>
</evidence>
<gene>
    <name evidence="2" type="ORF">ACD_2C00079G0001</name>
</gene>
<dbReference type="Gene3D" id="1.10.150.650">
    <property type="match status" value="1"/>
</dbReference>
<feature type="domain" description="Polymerase/histidinol phosphatase N-terminal" evidence="1">
    <location>
        <begin position="3"/>
        <end position="66"/>
    </location>
</feature>
<dbReference type="PANTHER" id="PTHR42924:SF3">
    <property type="entry name" value="POLYMERASE_HISTIDINOL PHOSPHATASE N-TERMINAL DOMAIN-CONTAINING PROTEIN"/>
    <property type="match status" value="1"/>
</dbReference>
<dbReference type="InterPro" id="IPR003141">
    <property type="entry name" value="Pol/His_phosphatase_N"/>
</dbReference>
<reference evidence="2" key="1">
    <citation type="journal article" date="2012" name="Science">
        <title>Fermentation, hydrogen, and sulfur metabolism in multiple uncultivated bacterial phyla.</title>
        <authorList>
            <person name="Wrighton K.C."/>
            <person name="Thomas B.C."/>
            <person name="Sharon I."/>
            <person name="Miller C.S."/>
            <person name="Castelle C.J."/>
            <person name="VerBerkmoes N.C."/>
            <person name="Wilkins M.J."/>
            <person name="Hettich R.L."/>
            <person name="Lipton M.S."/>
            <person name="Williams K.H."/>
            <person name="Long P.E."/>
            <person name="Banfield J.F."/>
        </authorList>
    </citation>
    <scope>NUCLEOTIDE SEQUENCE [LARGE SCALE GENOMIC DNA]</scope>
</reference>
<comment type="caution">
    <text evidence="2">The sequence shown here is derived from an EMBL/GenBank/DDBJ whole genome shotgun (WGS) entry which is preliminary data.</text>
</comment>
<dbReference type="EMBL" id="AMFJ01000079">
    <property type="protein sequence ID" value="EKE29884.1"/>
    <property type="molecule type" value="Genomic_DNA"/>
</dbReference>
<dbReference type="GO" id="GO:0035312">
    <property type="term" value="F:5'-3' DNA exonuclease activity"/>
    <property type="evidence" value="ECO:0007669"/>
    <property type="project" value="TreeGrafter"/>
</dbReference>